<feature type="domain" description="RNA polymerase sigma-70 region 2" evidence="5">
    <location>
        <begin position="28"/>
        <end position="92"/>
    </location>
</feature>
<organism evidence="7 8">
    <name type="scientific">Mucilaginibacter pineti</name>
    <dbReference type="NCBI Taxonomy" id="1391627"/>
    <lineage>
        <taxon>Bacteria</taxon>
        <taxon>Pseudomonadati</taxon>
        <taxon>Bacteroidota</taxon>
        <taxon>Sphingobacteriia</taxon>
        <taxon>Sphingobacteriales</taxon>
        <taxon>Sphingobacteriaceae</taxon>
        <taxon>Mucilaginibacter</taxon>
    </lineage>
</organism>
<keyword evidence="4" id="KW-0804">Transcription</keyword>
<dbReference type="InterPro" id="IPR013324">
    <property type="entry name" value="RNA_pol_sigma_r3/r4-like"/>
</dbReference>
<evidence type="ECO:0000259" key="5">
    <source>
        <dbReference type="Pfam" id="PF04542"/>
    </source>
</evidence>
<dbReference type="InterPro" id="IPR013249">
    <property type="entry name" value="RNA_pol_sigma70_r4_t2"/>
</dbReference>
<dbReference type="InterPro" id="IPR014327">
    <property type="entry name" value="RNA_pol_sigma70_bacteroid"/>
</dbReference>
<dbReference type="AlphaFoldDB" id="A0A1G6X7D8"/>
<dbReference type="GO" id="GO:0006352">
    <property type="term" value="P:DNA-templated transcription initiation"/>
    <property type="evidence" value="ECO:0007669"/>
    <property type="project" value="InterPro"/>
</dbReference>
<keyword evidence="2" id="KW-0805">Transcription regulation</keyword>
<keyword evidence="8" id="KW-1185">Reference proteome</keyword>
<accession>A0A1G6X7D8</accession>
<dbReference type="InterPro" id="IPR014284">
    <property type="entry name" value="RNA_pol_sigma-70_dom"/>
</dbReference>
<gene>
    <name evidence="7" type="ORF">SAMN05216464_102428</name>
</gene>
<evidence type="ECO:0000259" key="6">
    <source>
        <dbReference type="Pfam" id="PF08281"/>
    </source>
</evidence>
<dbReference type="Gene3D" id="1.10.1740.10">
    <property type="match status" value="1"/>
</dbReference>
<proteinExistence type="inferred from homology"/>
<dbReference type="SUPFAM" id="SSF88659">
    <property type="entry name" value="Sigma3 and sigma4 domains of RNA polymerase sigma factors"/>
    <property type="match status" value="1"/>
</dbReference>
<dbReference type="GO" id="GO:0003677">
    <property type="term" value="F:DNA binding"/>
    <property type="evidence" value="ECO:0007669"/>
    <property type="project" value="InterPro"/>
</dbReference>
<dbReference type="OrthoDB" id="665981at2"/>
<dbReference type="PANTHER" id="PTHR43133">
    <property type="entry name" value="RNA POLYMERASE ECF-TYPE SIGMA FACTO"/>
    <property type="match status" value="1"/>
</dbReference>
<dbReference type="Pfam" id="PF08281">
    <property type="entry name" value="Sigma70_r4_2"/>
    <property type="match status" value="1"/>
</dbReference>
<dbReference type="Pfam" id="PF04542">
    <property type="entry name" value="Sigma70_r2"/>
    <property type="match status" value="1"/>
</dbReference>
<evidence type="ECO:0000313" key="7">
    <source>
        <dbReference type="EMBL" id="SDD74080.1"/>
    </source>
</evidence>
<dbReference type="RefSeq" id="WP_091146412.1">
    <property type="nucleotide sequence ID" value="NZ_FNAI01000002.1"/>
</dbReference>
<dbReference type="NCBIfam" id="TIGR02937">
    <property type="entry name" value="sigma70-ECF"/>
    <property type="match status" value="1"/>
</dbReference>
<dbReference type="EMBL" id="FNAI01000002">
    <property type="protein sequence ID" value="SDD74080.1"/>
    <property type="molecule type" value="Genomic_DNA"/>
</dbReference>
<keyword evidence="3" id="KW-0731">Sigma factor</keyword>
<reference evidence="7 8" key="1">
    <citation type="submission" date="2016-10" db="EMBL/GenBank/DDBJ databases">
        <authorList>
            <person name="de Groot N.N."/>
        </authorList>
    </citation>
    <scope>NUCLEOTIDE SEQUENCE [LARGE SCALE GENOMIC DNA]</scope>
    <source>
        <strain evidence="7 8">47C3B</strain>
    </source>
</reference>
<dbReference type="SUPFAM" id="SSF88946">
    <property type="entry name" value="Sigma2 domain of RNA polymerase sigma factors"/>
    <property type="match status" value="1"/>
</dbReference>
<evidence type="ECO:0000256" key="2">
    <source>
        <dbReference type="ARBA" id="ARBA00023015"/>
    </source>
</evidence>
<dbReference type="InterPro" id="IPR013325">
    <property type="entry name" value="RNA_pol_sigma_r2"/>
</dbReference>
<dbReference type="STRING" id="1391627.SAMN05216464_102428"/>
<evidence type="ECO:0000256" key="1">
    <source>
        <dbReference type="ARBA" id="ARBA00010641"/>
    </source>
</evidence>
<dbReference type="InterPro" id="IPR007627">
    <property type="entry name" value="RNA_pol_sigma70_r2"/>
</dbReference>
<evidence type="ECO:0000313" key="8">
    <source>
        <dbReference type="Proteomes" id="UP000199072"/>
    </source>
</evidence>
<feature type="domain" description="RNA polymerase sigma factor 70 region 4 type 2" evidence="6">
    <location>
        <begin position="126"/>
        <end position="177"/>
    </location>
</feature>
<dbReference type="GO" id="GO:0016987">
    <property type="term" value="F:sigma factor activity"/>
    <property type="evidence" value="ECO:0007669"/>
    <property type="project" value="UniProtKB-KW"/>
</dbReference>
<dbReference type="InterPro" id="IPR000792">
    <property type="entry name" value="Tscrpt_reg_LuxR_C"/>
</dbReference>
<dbReference type="PRINTS" id="PR00038">
    <property type="entry name" value="HTHLUXR"/>
</dbReference>
<dbReference type="NCBIfam" id="TIGR02985">
    <property type="entry name" value="Sig70_bacteroi1"/>
    <property type="match status" value="1"/>
</dbReference>
<dbReference type="Gene3D" id="1.10.10.10">
    <property type="entry name" value="Winged helix-like DNA-binding domain superfamily/Winged helix DNA-binding domain"/>
    <property type="match status" value="1"/>
</dbReference>
<name>A0A1G6X7D8_9SPHI</name>
<dbReference type="PANTHER" id="PTHR43133:SF46">
    <property type="entry name" value="RNA POLYMERASE SIGMA-70 FACTOR ECF SUBFAMILY"/>
    <property type="match status" value="1"/>
</dbReference>
<comment type="similarity">
    <text evidence="1">Belongs to the sigma-70 factor family. ECF subfamily.</text>
</comment>
<sequence>MRNYAEISDGELLQLLRQEEDAMAFGEIYNRYWDKLYGAAYKRVKIIEVAEELVQDCFTDIWVRRKSIDIKVLLPVYLFTAIRYKVINYVHKEIVKHNYEHALQLHGIAYDNSTEELLIASDLNNRLQTQVELLPLKCREVFKLSRNEHKSNKEIAQNLGISEKTVENHITLALRRLRTSLNSFFFLF</sequence>
<dbReference type="InterPro" id="IPR036388">
    <property type="entry name" value="WH-like_DNA-bd_sf"/>
</dbReference>
<evidence type="ECO:0000256" key="3">
    <source>
        <dbReference type="ARBA" id="ARBA00023082"/>
    </source>
</evidence>
<protein>
    <submittedName>
        <fullName evidence="7">RNA polymerase sigma-70 factor, ECF subfamily</fullName>
    </submittedName>
</protein>
<dbReference type="InterPro" id="IPR039425">
    <property type="entry name" value="RNA_pol_sigma-70-like"/>
</dbReference>
<dbReference type="Proteomes" id="UP000199072">
    <property type="component" value="Unassembled WGS sequence"/>
</dbReference>
<evidence type="ECO:0000256" key="4">
    <source>
        <dbReference type="ARBA" id="ARBA00023163"/>
    </source>
</evidence>